<dbReference type="SUPFAM" id="SSF56112">
    <property type="entry name" value="Protein kinase-like (PK-like)"/>
    <property type="match status" value="1"/>
</dbReference>
<dbReference type="KEGG" id="broo:brsh051_15600"/>
<evidence type="ECO:0000259" key="1">
    <source>
        <dbReference type="Pfam" id="PF01636"/>
    </source>
</evidence>
<accession>A0AAN0MH04</accession>
<dbReference type="EMBL" id="AP028056">
    <property type="protein sequence ID" value="BEH02279.1"/>
    <property type="molecule type" value="Genomic_DNA"/>
</dbReference>
<dbReference type="AlphaFoldDB" id="A0AAN0MH04"/>
<dbReference type="InterPro" id="IPR011009">
    <property type="entry name" value="Kinase-like_dom_sf"/>
</dbReference>
<dbReference type="InterPro" id="IPR002575">
    <property type="entry name" value="Aminoglycoside_PTrfase"/>
</dbReference>
<organism evidence="2 3">
    <name type="scientific">Brooklawnia propionicigenes</name>
    <dbReference type="NCBI Taxonomy" id="3041175"/>
    <lineage>
        <taxon>Bacteria</taxon>
        <taxon>Bacillati</taxon>
        <taxon>Actinomycetota</taxon>
        <taxon>Actinomycetes</taxon>
        <taxon>Propionibacteriales</taxon>
        <taxon>Propionibacteriaceae</taxon>
        <taxon>Brooklawnia</taxon>
    </lineage>
</organism>
<dbReference type="RefSeq" id="WP_286263768.1">
    <property type="nucleotide sequence ID" value="NZ_AP028056.1"/>
</dbReference>
<name>A0AAN0MH04_9ACTN</name>
<reference evidence="2" key="1">
    <citation type="journal article" date="2024" name="Int. J. Syst. Evol. Microbiol.">
        <title>Brooklawnia propionicigenes sp. nov., a facultatively anaerobic, propionate-producing bacterium isolated from a methanogenic reactor treating waste from cattle farms.</title>
        <authorList>
            <person name="Akita Y."/>
            <person name="Ueki A."/>
            <person name="Tonouchi A."/>
            <person name="Sugawara Y."/>
            <person name="Honma S."/>
            <person name="Kaku N."/>
            <person name="Ueki K."/>
        </authorList>
    </citation>
    <scope>NUCLEOTIDE SEQUENCE</scope>
    <source>
        <strain evidence="2">SH051</strain>
    </source>
</reference>
<feature type="domain" description="Aminoglycoside phosphotransferase" evidence="1">
    <location>
        <begin position="31"/>
        <end position="236"/>
    </location>
</feature>
<sequence length="280" mass="31304">MPLTARQLGLLRDWLGEWSIVTDHSWPLQDTTVLRVRTTDGDLVVKASETSHHIGREIEAHVRVLNNLHDHRFPHLHHADREAGLLLTKWIPGTLVEGTPAEHNPAVYRQAGAALAQLHVRPETSEDYLPTTIAKIEILHATAGRLGLLDPTTLSATRQHLTGMRAHPVEVRFTHGDYQPRNWLDDHGTLRVIDFGRAAQRPVESDLIRLLHQQLAGAPTLRDAFFAGYGHSLDKFDPDILNAEHLLQSVSTVVWAHQVGDQAFEDKGRAMVESFLSGEV</sequence>
<dbReference type="Pfam" id="PF01636">
    <property type="entry name" value="APH"/>
    <property type="match status" value="1"/>
</dbReference>
<evidence type="ECO:0000313" key="2">
    <source>
        <dbReference type="EMBL" id="BEH02279.1"/>
    </source>
</evidence>
<keyword evidence="3" id="KW-1185">Reference proteome</keyword>
<dbReference type="Proteomes" id="UP001431656">
    <property type="component" value="Chromosome"/>
</dbReference>
<protein>
    <submittedName>
        <fullName evidence="2">Aminoglycoside phosphotransferase family protein</fullName>
    </submittedName>
</protein>
<dbReference type="Gene3D" id="3.90.1200.10">
    <property type="match status" value="1"/>
</dbReference>
<evidence type="ECO:0000313" key="3">
    <source>
        <dbReference type="Proteomes" id="UP001431656"/>
    </source>
</evidence>
<proteinExistence type="predicted"/>
<gene>
    <name evidence="2" type="ORF">brsh051_15600</name>
</gene>